<dbReference type="Pfam" id="PF10282">
    <property type="entry name" value="Lactonase"/>
    <property type="match status" value="1"/>
</dbReference>
<dbReference type="PANTHER" id="PTHR24104:SF25">
    <property type="entry name" value="PROTEIN LIN-41"/>
    <property type="match status" value="1"/>
</dbReference>
<proteinExistence type="predicted"/>
<dbReference type="InterPro" id="IPR050952">
    <property type="entry name" value="TRIM-NHL_E3_ligases"/>
</dbReference>
<dbReference type="InterPro" id="IPR019405">
    <property type="entry name" value="Lactonase_7-beta_prop"/>
</dbReference>
<dbReference type="GO" id="GO:0008270">
    <property type="term" value="F:zinc ion binding"/>
    <property type="evidence" value="ECO:0007669"/>
    <property type="project" value="UniProtKB-KW"/>
</dbReference>
<evidence type="ECO:0000313" key="3">
    <source>
        <dbReference type="Proteomes" id="UP000617634"/>
    </source>
</evidence>
<dbReference type="Proteomes" id="UP000617634">
    <property type="component" value="Unassembled WGS sequence"/>
</dbReference>
<dbReference type="AlphaFoldDB" id="A0A931HAZ4"/>
<evidence type="ECO:0000313" key="2">
    <source>
        <dbReference type="EMBL" id="MBH0112636.1"/>
    </source>
</evidence>
<reference evidence="2" key="1">
    <citation type="submission" date="2020-11" db="EMBL/GenBank/DDBJ databases">
        <title>Novosphingobium aureum sp. nov., a marine bacterium isolated from sediment of a salt flat.</title>
        <authorList>
            <person name="Yoo Y."/>
            <person name="Kim J.-J."/>
        </authorList>
    </citation>
    <scope>NUCLEOTIDE SEQUENCE</scope>
    <source>
        <strain evidence="2">YJ-S2-02</strain>
    </source>
</reference>
<dbReference type="SUPFAM" id="SSF63829">
    <property type="entry name" value="Calcium-dependent phosphotriesterase"/>
    <property type="match status" value="1"/>
</dbReference>
<gene>
    <name evidence="2" type="ORF">I5E68_06685</name>
</gene>
<dbReference type="Gene3D" id="2.120.10.30">
    <property type="entry name" value="TolB, C-terminal domain"/>
    <property type="match status" value="1"/>
</dbReference>
<dbReference type="EMBL" id="JADZGI010000001">
    <property type="protein sequence ID" value="MBH0112636.1"/>
    <property type="molecule type" value="Genomic_DNA"/>
</dbReference>
<organism evidence="2 3">
    <name type="scientific">Novosphingobium aureum</name>
    <dbReference type="NCBI Taxonomy" id="2792964"/>
    <lineage>
        <taxon>Bacteria</taxon>
        <taxon>Pseudomonadati</taxon>
        <taxon>Pseudomonadota</taxon>
        <taxon>Alphaproteobacteria</taxon>
        <taxon>Sphingomonadales</taxon>
        <taxon>Sphingomonadaceae</taxon>
        <taxon>Novosphingobium</taxon>
    </lineage>
</organism>
<accession>A0A931HAZ4</accession>
<name>A0A931HAZ4_9SPHN</name>
<keyword evidence="3" id="KW-1185">Reference proteome</keyword>
<comment type="caution">
    <text evidence="2">The sequence shown here is derived from an EMBL/GenBank/DDBJ whole genome shotgun (WGS) entry which is preliminary data.</text>
</comment>
<dbReference type="InterPro" id="IPR011042">
    <property type="entry name" value="6-blade_b-propeller_TolB-like"/>
</dbReference>
<protein>
    <submittedName>
        <fullName evidence="2">Beta-propeller fold lactonase family protein</fullName>
    </submittedName>
</protein>
<evidence type="ECO:0000256" key="1">
    <source>
        <dbReference type="SAM" id="MobiDB-lite"/>
    </source>
</evidence>
<feature type="region of interest" description="Disordered" evidence="1">
    <location>
        <begin position="247"/>
        <end position="274"/>
    </location>
</feature>
<feature type="compositionally biased region" description="Polar residues" evidence="1">
    <location>
        <begin position="257"/>
        <end position="266"/>
    </location>
</feature>
<sequence>MLALAAGTALPLGALVLAGFDEEPARAATAPALTQPREEALVGIVAERLAEGVALPTFKADAAWPSLPDDMILGQVPGVTVDASDTVWIVQRPNSLDQHEAGLAQEPASTLSCCRPAPHVMNFSAEGALLRAWGGPELAPDIAGENQWPTNIHGIFAAADGTIWVGGAGKGDHVVVNLTADGKYLRQFGKRGATTGNASRDTLGNPSDIYASGDSVLVSDGYINKRVVQLDADDLSLRRLWGAYGKAPGSGERAQPFDQSQASSNRDGGADPASGEFGDIVHCVERDGEGLIYVCDRRNNRIQVFREKGAKDGSLEFVRDIVIAPGTGGLRSASDVAFSPDGRFLYVADMANAKIWILLRESAQVVGSIGRVGRYPGQFFWLHSVATDSKGNLYTSEVGTGRRVQKLVFSGLDSR</sequence>
<dbReference type="PANTHER" id="PTHR24104">
    <property type="entry name" value="E3 UBIQUITIN-PROTEIN LIGASE NHLRC1-RELATED"/>
    <property type="match status" value="1"/>
</dbReference>